<gene>
    <name evidence="1" type="ORF">JBS370_LOCUS34835</name>
</gene>
<reference evidence="1" key="1">
    <citation type="submission" date="2021-02" db="EMBL/GenBank/DDBJ databases">
        <authorList>
            <person name="Nowell W R."/>
        </authorList>
    </citation>
    <scope>NUCLEOTIDE SEQUENCE</scope>
</reference>
<evidence type="ECO:0000313" key="2">
    <source>
        <dbReference type="Proteomes" id="UP000663836"/>
    </source>
</evidence>
<dbReference type="AlphaFoldDB" id="A0A819Z9V9"/>
<organism evidence="1 2">
    <name type="scientific">Rotaria sordida</name>
    <dbReference type="NCBI Taxonomy" id="392033"/>
    <lineage>
        <taxon>Eukaryota</taxon>
        <taxon>Metazoa</taxon>
        <taxon>Spiralia</taxon>
        <taxon>Gnathifera</taxon>
        <taxon>Rotifera</taxon>
        <taxon>Eurotatoria</taxon>
        <taxon>Bdelloidea</taxon>
        <taxon>Philodinida</taxon>
        <taxon>Philodinidae</taxon>
        <taxon>Rotaria</taxon>
    </lineage>
</organism>
<name>A0A819Z9V9_9BILA</name>
<comment type="caution">
    <text evidence="1">The sequence shown here is derived from an EMBL/GenBank/DDBJ whole genome shotgun (WGS) entry which is preliminary data.</text>
</comment>
<dbReference type="Proteomes" id="UP000663836">
    <property type="component" value="Unassembled WGS sequence"/>
</dbReference>
<sequence>MEKPQILDDAVLEMNASNDRSIDI</sequence>
<accession>A0A819Z9V9</accession>
<dbReference type="EMBL" id="CAJOBD010011428">
    <property type="protein sequence ID" value="CAF4167520.1"/>
    <property type="molecule type" value="Genomic_DNA"/>
</dbReference>
<protein>
    <submittedName>
        <fullName evidence="1">Uncharacterized protein</fullName>
    </submittedName>
</protein>
<evidence type="ECO:0000313" key="1">
    <source>
        <dbReference type="EMBL" id="CAF4167520.1"/>
    </source>
</evidence>
<proteinExistence type="predicted"/>
<feature type="non-terminal residue" evidence="1">
    <location>
        <position position="1"/>
    </location>
</feature>